<reference evidence="1" key="1">
    <citation type="submission" date="2016-11" db="EMBL/GenBank/DDBJ databases">
        <title>The genome of Nicotiana attenuata.</title>
        <authorList>
            <person name="Xu S."/>
            <person name="Brockmoeller T."/>
            <person name="Gaquerel E."/>
            <person name="Navarro A."/>
            <person name="Kuhl H."/>
            <person name="Gase K."/>
            <person name="Ling Z."/>
            <person name="Zhou W."/>
            <person name="Kreitzer C."/>
            <person name="Stanke M."/>
            <person name="Tang H."/>
            <person name="Lyons E."/>
            <person name="Pandey P."/>
            <person name="Pandey S.P."/>
            <person name="Timmermann B."/>
            <person name="Baldwin I.T."/>
        </authorList>
    </citation>
    <scope>NUCLEOTIDE SEQUENCE [LARGE SCALE GENOMIC DNA]</scope>
    <source>
        <strain evidence="1">UT</strain>
    </source>
</reference>
<dbReference type="EMBL" id="MJEQ01007572">
    <property type="protein sequence ID" value="OIT19397.1"/>
    <property type="molecule type" value="Genomic_DNA"/>
</dbReference>
<comment type="caution">
    <text evidence="1">The sequence shown here is derived from an EMBL/GenBank/DDBJ whole genome shotgun (WGS) entry which is preliminary data.</text>
</comment>
<evidence type="ECO:0000313" key="2">
    <source>
        <dbReference type="Proteomes" id="UP000187609"/>
    </source>
</evidence>
<organism evidence="1 2">
    <name type="scientific">Nicotiana attenuata</name>
    <name type="common">Coyote tobacco</name>
    <dbReference type="NCBI Taxonomy" id="49451"/>
    <lineage>
        <taxon>Eukaryota</taxon>
        <taxon>Viridiplantae</taxon>
        <taxon>Streptophyta</taxon>
        <taxon>Embryophyta</taxon>
        <taxon>Tracheophyta</taxon>
        <taxon>Spermatophyta</taxon>
        <taxon>Magnoliopsida</taxon>
        <taxon>eudicotyledons</taxon>
        <taxon>Gunneridae</taxon>
        <taxon>Pentapetalae</taxon>
        <taxon>asterids</taxon>
        <taxon>lamiids</taxon>
        <taxon>Solanales</taxon>
        <taxon>Solanaceae</taxon>
        <taxon>Nicotianoideae</taxon>
        <taxon>Nicotianeae</taxon>
        <taxon>Nicotiana</taxon>
    </lineage>
</organism>
<gene>
    <name evidence="1" type="ORF">A4A49_41404</name>
</gene>
<proteinExistence type="predicted"/>
<sequence length="111" mass="11622">MVTTRSTSSSAANNVVIPAANHQEAAPIAPAAESLTLSASGRAAPVHGPSQDPHDTDEEVIGYDFQAPLEVPPPVVPVNIAEPVQLPTGRIDPHAFLRLKPLTYNGTDKPN</sequence>
<keyword evidence="2" id="KW-1185">Reference proteome</keyword>
<dbReference type="AlphaFoldDB" id="A0A1J6JNK8"/>
<name>A0A1J6JNK8_NICAT</name>
<protein>
    <submittedName>
        <fullName evidence="1">Uncharacterized protein</fullName>
    </submittedName>
</protein>
<dbReference type="Proteomes" id="UP000187609">
    <property type="component" value="Unassembled WGS sequence"/>
</dbReference>
<dbReference type="Gramene" id="OIT19397">
    <property type="protein sequence ID" value="OIT19397"/>
    <property type="gene ID" value="A4A49_41404"/>
</dbReference>
<evidence type="ECO:0000313" key="1">
    <source>
        <dbReference type="EMBL" id="OIT19397.1"/>
    </source>
</evidence>
<accession>A0A1J6JNK8</accession>